<dbReference type="SUPFAM" id="SSF100879">
    <property type="entry name" value="Lesion bypass DNA polymerase (Y-family), little finger domain"/>
    <property type="match status" value="1"/>
</dbReference>
<evidence type="ECO:0000256" key="2">
    <source>
        <dbReference type="ARBA" id="ARBA00022763"/>
    </source>
</evidence>
<dbReference type="SUPFAM" id="SSF56672">
    <property type="entry name" value="DNA/RNA polymerases"/>
    <property type="match status" value="1"/>
</dbReference>
<keyword evidence="4" id="KW-0234">DNA repair</keyword>
<evidence type="ECO:0000259" key="6">
    <source>
        <dbReference type="PROSITE" id="PS50173"/>
    </source>
</evidence>
<dbReference type="GO" id="GO:0003887">
    <property type="term" value="F:DNA-directed DNA polymerase activity"/>
    <property type="evidence" value="ECO:0007669"/>
    <property type="project" value="TreeGrafter"/>
</dbReference>
<dbReference type="eggNOG" id="COG0389">
    <property type="taxonomic scope" value="Bacteria"/>
</dbReference>
<dbReference type="GO" id="GO:0003684">
    <property type="term" value="F:damaged DNA binding"/>
    <property type="evidence" value="ECO:0007669"/>
    <property type="project" value="InterPro"/>
</dbReference>
<keyword evidence="8" id="KW-1185">Reference proteome</keyword>
<dbReference type="InterPro" id="IPR043502">
    <property type="entry name" value="DNA/RNA_pol_sf"/>
</dbReference>
<dbReference type="Pfam" id="PF00817">
    <property type="entry name" value="IMS"/>
    <property type="match status" value="1"/>
</dbReference>
<evidence type="ECO:0000256" key="4">
    <source>
        <dbReference type="ARBA" id="ARBA00023204"/>
    </source>
</evidence>
<dbReference type="OrthoDB" id="9808813at2"/>
<dbReference type="CDD" id="cd01700">
    <property type="entry name" value="PolY_Pol_V_umuC"/>
    <property type="match status" value="1"/>
</dbReference>
<dbReference type="Pfam" id="PF11799">
    <property type="entry name" value="IMS_C"/>
    <property type="match status" value="1"/>
</dbReference>
<dbReference type="Gene3D" id="3.30.70.270">
    <property type="match status" value="1"/>
</dbReference>
<dbReference type="PATRIC" id="fig|1122169.6.peg.1771"/>
<sequence>MFALVDCNNFYASCERLFRPGLIDKPVLVLSNNDGCVIARSNEAKALGIKMGVPYFQIKALCKQYGVHVFSSNYSFYGDMSRRVMSVIEEHWPEVEVYSIDEAFLDLTSLATSELDKFCISLQKIIFRYTGMTVSIGIGATKTLAKLANHIAKKELKIPVFHIEKQDFWLSKIAVGDVWGIGRKWDKKLIQQGIYTAADLAAVDLLGKKSQFNVVLRRTVMELRGISCLGLEEPEARKSIISSRSFGSMQTEYLFVSQAISSHCSRAWEKLRDQGLAANHLSIMIQTNRFRQDLPQYQQSIGFKLVSPTDDLRYLTRCAKFCLRKIFRPGFHYQKVGVYLGDLVEKKYLQLDLFNQRSDEERQQTEQLMSVFDSINKKFGRHTVRLAAEGHVRPWAMRIQMRSPSYTTEWSELPVVRVI</sequence>
<dbReference type="STRING" id="1122169.Lsha_1539"/>
<dbReference type="RefSeq" id="WP_018577267.1">
    <property type="nucleotide sequence ID" value="NZ_KB892398.1"/>
</dbReference>
<dbReference type="InterPro" id="IPR025188">
    <property type="entry name" value="DUF4113"/>
</dbReference>
<evidence type="ECO:0000256" key="1">
    <source>
        <dbReference type="ARBA" id="ARBA00010945"/>
    </source>
</evidence>
<proteinExistence type="inferred from homology"/>
<protein>
    <submittedName>
        <fullName evidence="7">SOS mutagenesis and repair UmuC protein</fullName>
    </submittedName>
</protein>
<evidence type="ECO:0000256" key="3">
    <source>
        <dbReference type="ARBA" id="ARBA00023199"/>
    </source>
</evidence>
<reference evidence="7 8" key="1">
    <citation type="submission" date="2015-11" db="EMBL/GenBank/DDBJ databases">
        <title>Genomic analysis of 38 Legionella species identifies large and diverse effector repertoires.</title>
        <authorList>
            <person name="Burstein D."/>
            <person name="Amaro F."/>
            <person name="Zusman T."/>
            <person name="Lifshitz Z."/>
            <person name="Cohen O."/>
            <person name="Gilbert J.A."/>
            <person name="Pupko T."/>
            <person name="Shuman H.A."/>
            <person name="Segal G."/>
        </authorList>
    </citation>
    <scope>NUCLEOTIDE SEQUENCE [LARGE SCALE GENOMIC DNA]</scope>
    <source>
        <strain evidence="7 8">ATCC 49655</strain>
    </source>
</reference>
<dbReference type="InterPro" id="IPR001126">
    <property type="entry name" value="UmuC"/>
</dbReference>
<gene>
    <name evidence="7" type="ORF">Lsha_1539</name>
</gene>
<comment type="caution">
    <text evidence="7">The sequence shown here is derived from an EMBL/GenBank/DDBJ whole genome shotgun (WGS) entry which is preliminary data.</text>
</comment>
<dbReference type="EMBL" id="LNYW01000043">
    <property type="protein sequence ID" value="KTD60822.1"/>
    <property type="molecule type" value="Genomic_DNA"/>
</dbReference>
<evidence type="ECO:0000256" key="5">
    <source>
        <dbReference type="ARBA" id="ARBA00023236"/>
    </source>
</evidence>
<keyword evidence="3" id="KW-0741">SOS mutagenesis</keyword>
<dbReference type="Gene3D" id="3.40.1170.60">
    <property type="match status" value="1"/>
</dbReference>
<dbReference type="Pfam" id="PF13438">
    <property type="entry name" value="DUF4113"/>
    <property type="match status" value="1"/>
</dbReference>
<organism evidence="7 8">
    <name type="scientific">Legionella shakespearei DSM 23087</name>
    <dbReference type="NCBI Taxonomy" id="1122169"/>
    <lineage>
        <taxon>Bacteria</taxon>
        <taxon>Pseudomonadati</taxon>
        <taxon>Pseudomonadota</taxon>
        <taxon>Gammaproteobacteria</taxon>
        <taxon>Legionellales</taxon>
        <taxon>Legionellaceae</taxon>
        <taxon>Legionella</taxon>
    </lineage>
</organism>
<dbReference type="PANTHER" id="PTHR11076">
    <property type="entry name" value="DNA REPAIR POLYMERASE UMUC / TRANSFERASE FAMILY MEMBER"/>
    <property type="match status" value="1"/>
</dbReference>
<keyword evidence="2" id="KW-0227">DNA damage</keyword>
<comment type="similarity">
    <text evidence="1">Belongs to the DNA polymerase type-Y family.</text>
</comment>
<evidence type="ECO:0000313" key="7">
    <source>
        <dbReference type="EMBL" id="KTD60822.1"/>
    </source>
</evidence>
<dbReference type="Gene3D" id="1.10.150.20">
    <property type="entry name" value="5' to 3' exonuclease, C-terminal subdomain"/>
    <property type="match status" value="1"/>
</dbReference>
<dbReference type="PANTHER" id="PTHR11076:SF34">
    <property type="entry name" value="PROTEIN UMUC"/>
    <property type="match status" value="1"/>
</dbReference>
<accession>A0A0W0YWD9</accession>
<dbReference type="GO" id="GO:0006281">
    <property type="term" value="P:DNA repair"/>
    <property type="evidence" value="ECO:0007669"/>
    <property type="project" value="UniProtKB-KW"/>
</dbReference>
<dbReference type="NCBIfam" id="NF002955">
    <property type="entry name" value="PRK03609.1"/>
    <property type="match status" value="1"/>
</dbReference>
<dbReference type="Gene3D" id="3.30.1490.100">
    <property type="entry name" value="DNA polymerase, Y-family, little finger domain"/>
    <property type="match status" value="1"/>
</dbReference>
<dbReference type="InterPro" id="IPR017961">
    <property type="entry name" value="DNA_pol_Y-fam_little_finger"/>
</dbReference>
<dbReference type="InterPro" id="IPR043128">
    <property type="entry name" value="Rev_trsase/Diguanyl_cyclase"/>
</dbReference>
<dbReference type="AlphaFoldDB" id="A0A0W0YWD9"/>
<name>A0A0W0YWD9_9GAMM</name>
<evidence type="ECO:0000313" key="8">
    <source>
        <dbReference type="Proteomes" id="UP000054600"/>
    </source>
</evidence>
<feature type="domain" description="UmuC" evidence="6">
    <location>
        <begin position="2"/>
        <end position="182"/>
    </location>
</feature>
<dbReference type="GO" id="GO:0009432">
    <property type="term" value="P:SOS response"/>
    <property type="evidence" value="ECO:0007669"/>
    <property type="project" value="UniProtKB-KW"/>
</dbReference>
<dbReference type="InterPro" id="IPR036775">
    <property type="entry name" value="DNA_pol_Y-fam_lit_finger_sf"/>
</dbReference>
<dbReference type="GO" id="GO:0005829">
    <property type="term" value="C:cytosol"/>
    <property type="evidence" value="ECO:0007669"/>
    <property type="project" value="TreeGrafter"/>
</dbReference>
<dbReference type="GO" id="GO:0042276">
    <property type="term" value="P:error-prone translesion synthesis"/>
    <property type="evidence" value="ECO:0007669"/>
    <property type="project" value="TreeGrafter"/>
</dbReference>
<keyword evidence="5" id="KW-0742">SOS response</keyword>
<dbReference type="InterPro" id="IPR050116">
    <property type="entry name" value="DNA_polymerase-Y"/>
</dbReference>
<dbReference type="Proteomes" id="UP000054600">
    <property type="component" value="Unassembled WGS sequence"/>
</dbReference>
<dbReference type="PROSITE" id="PS50173">
    <property type="entry name" value="UMUC"/>
    <property type="match status" value="1"/>
</dbReference>